<dbReference type="Pfam" id="PF00831">
    <property type="entry name" value="Ribosomal_L29"/>
    <property type="match status" value="1"/>
</dbReference>
<dbReference type="GO" id="GO:0003735">
    <property type="term" value="F:structural constituent of ribosome"/>
    <property type="evidence" value="ECO:0007669"/>
    <property type="project" value="InterPro"/>
</dbReference>
<proteinExistence type="inferred from homology"/>
<dbReference type="Gene3D" id="1.10.287.310">
    <property type="match status" value="1"/>
</dbReference>
<dbReference type="PANTHER" id="PTHR10916:SF0">
    <property type="entry name" value="LARGE RIBOSOMAL SUBUNIT PROTEIN UL29C"/>
    <property type="match status" value="1"/>
</dbReference>
<dbReference type="InterPro" id="IPR036049">
    <property type="entry name" value="Ribosomal_uL29_sf"/>
</dbReference>
<keyword evidence="2 6" id="KW-0689">Ribosomal protein</keyword>
<accession>A0A1C9CEN7</accession>
<evidence type="ECO:0000313" key="6">
    <source>
        <dbReference type="EMBL" id="AOM66851.1"/>
    </source>
</evidence>
<dbReference type="EMBL" id="KX284721">
    <property type="protein sequence ID" value="AOM66851.1"/>
    <property type="molecule type" value="Genomic_DNA"/>
</dbReference>
<dbReference type="GO" id="GO:0006412">
    <property type="term" value="P:translation"/>
    <property type="evidence" value="ECO:0007669"/>
    <property type="project" value="InterPro"/>
</dbReference>
<dbReference type="InterPro" id="IPR001854">
    <property type="entry name" value="Ribosomal_uL29"/>
</dbReference>
<evidence type="ECO:0000256" key="2">
    <source>
        <dbReference type="ARBA" id="ARBA00022980"/>
    </source>
</evidence>
<geneLocation type="plastid" evidence="6"/>
<keyword evidence="3" id="KW-0687">Ribonucleoprotein</keyword>
<dbReference type="NCBIfam" id="TIGR00012">
    <property type="entry name" value="L29"/>
    <property type="match status" value="1"/>
</dbReference>
<dbReference type="InterPro" id="IPR050063">
    <property type="entry name" value="Ribosomal_protein_uL29"/>
</dbReference>
<dbReference type="RefSeq" id="YP_009297508.1">
    <property type="nucleotide sequence ID" value="NC_031176.2"/>
</dbReference>
<gene>
    <name evidence="6" type="primary">rpl29</name>
    <name evidence="6" type="ORF">Eryt_183</name>
</gene>
<dbReference type="GeneID" id="29074026"/>
<comment type="similarity">
    <text evidence="1">Belongs to the universal ribosomal protein uL29 family.</text>
</comment>
<evidence type="ECO:0000256" key="3">
    <source>
        <dbReference type="ARBA" id="ARBA00023274"/>
    </source>
</evidence>
<reference evidence="6" key="2">
    <citation type="submission" date="2017-07" db="EMBL/GenBank/DDBJ databases">
        <authorList>
            <person name="Sun Z.S."/>
            <person name="Albrecht U."/>
            <person name="Echele G."/>
            <person name="Lee C.C."/>
        </authorList>
    </citation>
    <scope>NUCLEOTIDE SEQUENCE</scope>
</reference>
<dbReference type="HAMAP" id="MF_00374">
    <property type="entry name" value="Ribosomal_uL29"/>
    <property type="match status" value="1"/>
</dbReference>
<dbReference type="GO" id="GO:0022625">
    <property type="term" value="C:cytosolic large ribosomal subunit"/>
    <property type="evidence" value="ECO:0007669"/>
    <property type="project" value="TreeGrafter"/>
</dbReference>
<dbReference type="SUPFAM" id="SSF46561">
    <property type="entry name" value="Ribosomal protein L29 (L29p)"/>
    <property type="match status" value="1"/>
</dbReference>
<evidence type="ECO:0000256" key="5">
    <source>
        <dbReference type="ARBA" id="ARBA00042960"/>
    </source>
</evidence>
<dbReference type="AlphaFoldDB" id="A0A1C9CEN7"/>
<reference evidence="6" key="1">
    <citation type="journal article" date="2016" name="BMC Biol.">
        <title>Parallel evolution of highly conserved plastid genome architecture in red seaweeds and seed plants.</title>
        <authorList>
            <person name="Lee J."/>
            <person name="Cho C.H."/>
            <person name="Park S.I."/>
            <person name="Choi J.W."/>
            <person name="Song H.S."/>
            <person name="West J.A."/>
            <person name="Bhattacharya D."/>
            <person name="Yoon H.S."/>
        </authorList>
    </citation>
    <scope>NUCLEOTIDE SEQUENCE</scope>
</reference>
<organism evidence="6">
    <name type="scientific">Erythrotrichia carnea</name>
    <dbReference type="NCBI Taxonomy" id="35151"/>
    <lineage>
        <taxon>Eukaryota</taxon>
        <taxon>Rhodophyta</taxon>
        <taxon>Compsopogonophyceae</taxon>
        <taxon>Erythropeltidales</taxon>
        <taxon>Erythrotrichiaceae</taxon>
        <taxon>Erythrotrichia</taxon>
    </lineage>
</organism>
<keyword evidence="6" id="KW-0934">Plastid</keyword>
<evidence type="ECO:0000256" key="4">
    <source>
        <dbReference type="ARBA" id="ARBA00040028"/>
    </source>
</evidence>
<evidence type="ECO:0000256" key="1">
    <source>
        <dbReference type="ARBA" id="ARBA00009254"/>
    </source>
</evidence>
<protein>
    <recommendedName>
        <fullName evidence="4">Large ribosomal subunit protein uL29c</fullName>
    </recommendedName>
    <alternativeName>
        <fullName evidence="5">50S ribosomal protein L29, chloroplastic</fullName>
    </alternativeName>
</protein>
<sequence length="66" mass="7719">MSKSAIKEFRNSSLEEIETKIIEVKQEIFSLKLKKATKQLDKSHLFKHNKHILAQLLTVEAELKKK</sequence>
<dbReference type="PANTHER" id="PTHR10916">
    <property type="entry name" value="60S RIBOSOMAL PROTEIN L35/50S RIBOSOMAL PROTEIN L29"/>
    <property type="match status" value="1"/>
</dbReference>
<name>A0A1C9CEN7_9RHOD</name>